<dbReference type="EC" id="5.4.99.2" evidence="7"/>
<dbReference type="InterPro" id="IPR016176">
    <property type="entry name" value="Cbl-dep_enz_cat"/>
</dbReference>
<protein>
    <submittedName>
        <fullName evidence="7">Methylmalonyl-CoA mutase small subunit</fullName>
        <ecNumber evidence="7">5.4.99.2</ecNumber>
    </submittedName>
</protein>
<feature type="domain" description="Methylmalonyl-CoA mutase alpha/beta chain catalytic" evidence="6">
    <location>
        <begin position="105"/>
        <end position="443"/>
    </location>
</feature>
<dbReference type="GO" id="GO:0046872">
    <property type="term" value="F:metal ion binding"/>
    <property type="evidence" value="ECO:0007669"/>
    <property type="project" value="InterPro"/>
</dbReference>
<dbReference type="GO" id="GO:0004494">
    <property type="term" value="F:methylmalonyl-CoA mutase activity"/>
    <property type="evidence" value="ECO:0007669"/>
    <property type="project" value="UniProtKB-EC"/>
</dbReference>
<dbReference type="SUPFAM" id="SSF51703">
    <property type="entry name" value="Cobalamin (vitamin B12)-dependent enzymes"/>
    <property type="match status" value="1"/>
</dbReference>
<name>A0A644WAI3_9ZZZZ</name>
<dbReference type="CDD" id="cd03677">
    <property type="entry name" value="MM_CoA_mutase_beta"/>
    <property type="match status" value="1"/>
</dbReference>
<evidence type="ECO:0000256" key="2">
    <source>
        <dbReference type="ARBA" id="ARBA00008465"/>
    </source>
</evidence>
<evidence type="ECO:0000256" key="4">
    <source>
        <dbReference type="ARBA" id="ARBA00023235"/>
    </source>
</evidence>
<evidence type="ECO:0000256" key="1">
    <source>
        <dbReference type="ARBA" id="ARBA00001922"/>
    </source>
</evidence>
<reference evidence="7" key="1">
    <citation type="submission" date="2019-08" db="EMBL/GenBank/DDBJ databases">
        <authorList>
            <person name="Kucharzyk K."/>
            <person name="Murdoch R.W."/>
            <person name="Higgins S."/>
            <person name="Loffler F."/>
        </authorList>
    </citation>
    <scope>NUCLEOTIDE SEQUENCE</scope>
</reference>
<gene>
    <name evidence="7" type="primary">mutA_3</name>
    <name evidence="7" type="ORF">SDC9_47042</name>
</gene>
<dbReference type="InterPro" id="IPR006099">
    <property type="entry name" value="MeMalonylCoA_mutase_a/b_cat"/>
</dbReference>
<keyword evidence="4 7" id="KW-0413">Isomerase</keyword>
<evidence type="ECO:0000256" key="3">
    <source>
        <dbReference type="ARBA" id="ARBA00022628"/>
    </source>
</evidence>
<comment type="caution">
    <text evidence="7">The sequence shown here is derived from an EMBL/GenBank/DDBJ whole genome shotgun (WGS) entry which is preliminary data.</text>
</comment>
<dbReference type="Pfam" id="PF01642">
    <property type="entry name" value="MM_CoA_mutase"/>
    <property type="match status" value="1"/>
</dbReference>
<sequence>MKSDKLFSEFPPVSTEQWEEVIMADLKGGDYEKKLIWKTIEGIDVRPYYRAEDIKDLNIEPTTKKDNNWDIRQDIFESDINLANQIALEGLKRGVNSLSFDVSKVKTMEDMKALLNGINPTEIKLNFKTNDCYRDFLLLFIDYLKTSNYDLQKVYGSLNYDPLVYALYKGEFGCQEEEMFERLVSLMTIVKENIPNFDVVTVNGHVFNNAGASIVQELAYTLSAANEYLANLTAKGIPAHSIGYRTVFSFATGSNYFMEIAKIRAARILWKKIMQEYNPKCDSAYDLFIATESSFYNKTIYDPYVNMLRTTTESMSAAIAGADSISVYPFDCAFKESDDFSRRIASNQQILLKEETYLDKVVDPSAGSYYIENLTSSIAAAAWDIFKQIEEKGGFLKAIKEGYIQDEVNKTAQKRSKEVAMRKTTILGTNQYPNQNEEMSSKLEVLCHGYENPANEIKTLNCNRLSEPFENLRLDVEKSSHKPKVFLLTYGNLAMRKARAGFASNFFAVSGYEIIDNAGFDTAEEGAKAALDSKAEIVVLCSSDEEYVDLVAGVTPVLKGKVNHIVVAGNPVEQIENFKNQGITDFISVKTNCLESLQNYNSLLLK</sequence>
<dbReference type="Gene3D" id="3.20.20.240">
    <property type="entry name" value="Methylmalonyl-CoA mutase"/>
    <property type="match status" value="1"/>
</dbReference>
<evidence type="ECO:0000313" key="7">
    <source>
        <dbReference type="EMBL" id="MPM00810.1"/>
    </source>
</evidence>
<dbReference type="SUPFAM" id="SSF52242">
    <property type="entry name" value="Cobalamin (vitamin B12)-binding domain"/>
    <property type="match status" value="1"/>
</dbReference>
<organism evidence="7">
    <name type="scientific">bioreactor metagenome</name>
    <dbReference type="NCBI Taxonomy" id="1076179"/>
    <lineage>
        <taxon>unclassified sequences</taxon>
        <taxon>metagenomes</taxon>
        <taxon>ecological metagenomes</taxon>
    </lineage>
</organism>
<evidence type="ECO:0000259" key="6">
    <source>
        <dbReference type="Pfam" id="PF01642"/>
    </source>
</evidence>
<comment type="cofactor">
    <cofactor evidence="1">
        <name>adenosylcob(III)alamin</name>
        <dbReference type="ChEBI" id="CHEBI:18408"/>
    </cofactor>
</comment>
<evidence type="ECO:0000256" key="5">
    <source>
        <dbReference type="ARBA" id="ARBA00023285"/>
    </source>
</evidence>
<dbReference type="Gene3D" id="3.40.50.280">
    <property type="entry name" value="Cobalamin-binding domain"/>
    <property type="match status" value="1"/>
</dbReference>
<comment type="similarity">
    <text evidence="2">Belongs to the methylmalonyl-CoA mutase family.</text>
</comment>
<dbReference type="PANTHER" id="PTHR48101:SF1">
    <property type="entry name" value="METHYLMALONYL-COA MUTASE, LARGE SUBUNIT"/>
    <property type="match status" value="1"/>
</dbReference>
<keyword evidence="5" id="KW-0170">Cobalt</keyword>
<keyword evidence="3" id="KW-0846">Cobalamin</keyword>
<proteinExistence type="inferred from homology"/>
<dbReference type="InterPro" id="IPR036724">
    <property type="entry name" value="Cobalamin-bd_sf"/>
</dbReference>
<dbReference type="PANTHER" id="PTHR48101">
    <property type="entry name" value="METHYLMALONYL-COA MUTASE, MITOCHONDRIAL-RELATED"/>
    <property type="match status" value="1"/>
</dbReference>
<dbReference type="EMBL" id="VSSQ01000754">
    <property type="protein sequence ID" value="MPM00810.1"/>
    <property type="molecule type" value="Genomic_DNA"/>
</dbReference>
<dbReference type="GO" id="GO:0031419">
    <property type="term" value="F:cobalamin binding"/>
    <property type="evidence" value="ECO:0007669"/>
    <property type="project" value="UniProtKB-KW"/>
</dbReference>
<accession>A0A644WAI3</accession>
<dbReference type="AlphaFoldDB" id="A0A644WAI3"/>